<evidence type="ECO:0000313" key="1">
    <source>
        <dbReference type="EMBL" id="OWR46406.1"/>
    </source>
</evidence>
<dbReference type="OrthoDB" id="10479429at2759"/>
<dbReference type="EMBL" id="AGBW02011630">
    <property type="protein sequence ID" value="OWR46406.1"/>
    <property type="molecule type" value="Genomic_DNA"/>
</dbReference>
<name>A0A212EY36_DANPL</name>
<reference evidence="1 2" key="1">
    <citation type="journal article" date="2011" name="Cell">
        <title>The monarch butterfly genome yields insights into long-distance migration.</title>
        <authorList>
            <person name="Zhan S."/>
            <person name="Merlin C."/>
            <person name="Boore J.L."/>
            <person name="Reppert S.M."/>
        </authorList>
    </citation>
    <scope>NUCLEOTIDE SEQUENCE [LARGE SCALE GENOMIC DNA]</scope>
    <source>
        <strain evidence="1">F-2</strain>
    </source>
</reference>
<gene>
    <name evidence="1" type="ORF">KGM_205188</name>
</gene>
<protein>
    <submittedName>
        <fullName evidence="1">Uncharacterized protein</fullName>
    </submittedName>
</protein>
<keyword evidence="2" id="KW-1185">Reference proteome</keyword>
<proteinExistence type="predicted"/>
<evidence type="ECO:0000313" key="2">
    <source>
        <dbReference type="Proteomes" id="UP000007151"/>
    </source>
</evidence>
<dbReference type="Proteomes" id="UP000007151">
    <property type="component" value="Unassembled WGS sequence"/>
</dbReference>
<organism evidence="1 2">
    <name type="scientific">Danaus plexippus plexippus</name>
    <dbReference type="NCBI Taxonomy" id="278856"/>
    <lineage>
        <taxon>Eukaryota</taxon>
        <taxon>Metazoa</taxon>
        <taxon>Ecdysozoa</taxon>
        <taxon>Arthropoda</taxon>
        <taxon>Hexapoda</taxon>
        <taxon>Insecta</taxon>
        <taxon>Pterygota</taxon>
        <taxon>Neoptera</taxon>
        <taxon>Endopterygota</taxon>
        <taxon>Lepidoptera</taxon>
        <taxon>Glossata</taxon>
        <taxon>Ditrysia</taxon>
        <taxon>Papilionoidea</taxon>
        <taxon>Nymphalidae</taxon>
        <taxon>Danainae</taxon>
        <taxon>Danaini</taxon>
        <taxon>Danaina</taxon>
        <taxon>Danaus</taxon>
        <taxon>Danaus</taxon>
    </lineage>
</organism>
<sequence length="243" mass="25998">MNKVLFGCIIAVFIKYSTSYPADDPISKMLSDMSDFANKTESTMHSVTTKNTTKTFTTKTSNLLLEAAKTLDITNIKSDVEFLSLLFESVFNIIRDTKSEEGLFISDLTVIVPSIIEKCVQQLQFAFFKVFFGSLVPSSFTNFVKLINVAVNTTAGAADVGLKLATALETGKLNAVSKGIDTAEKIADSIASSVPSNGAADAVKNIVNGSLDKAKEAVDTAKTLETEGSNVLSGILHSFKLGK</sequence>
<dbReference type="AlphaFoldDB" id="A0A212EY36"/>
<accession>A0A212EY36</accession>
<comment type="caution">
    <text evidence="1">The sequence shown here is derived from an EMBL/GenBank/DDBJ whole genome shotgun (WGS) entry which is preliminary data.</text>
</comment>
<dbReference type="KEGG" id="dpl:KGM_205188"/>